<evidence type="ECO:0000259" key="1">
    <source>
        <dbReference type="Pfam" id="PF05050"/>
    </source>
</evidence>
<sequence length="248" mass="29360">MKNSSILSRKALKYLQILTSVVHPSGYFIYPKKYYAYHKISFSQEGEDLILDRIFYSQKNGFYVDVGAHHPQRFSNTYYFYLKGWHGINIDAMPGSMELFKKIRPRDINIEIPIFSKSQVLTYYQFNEPALNGFSEEISTQRNKHEKYKIISTKKLKTERLSVVLEKNILNESQVIDFMNIDVEGLDYEVLKSNDWNRFRPKVLLVEDLSSQNIRQFENSKVYNFLFKEDYKIYANLAKTSIFLDSRT</sequence>
<dbReference type="GO" id="GO:0016197">
    <property type="term" value="P:endosomal transport"/>
    <property type="evidence" value="ECO:0007669"/>
    <property type="project" value="TreeGrafter"/>
</dbReference>
<keyword evidence="2" id="KW-0808">Transferase</keyword>
<gene>
    <name evidence="2" type="ORF">XM38_023850</name>
</gene>
<dbReference type="AlphaFoldDB" id="A0A1Z3HM97"/>
<proteinExistence type="predicted"/>
<dbReference type="Pfam" id="PF05050">
    <property type="entry name" value="Methyltransf_21"/>
    <property type="match status" value="1"/>
</dbReference>
<dbReference type="PANTHER" id="PTHR34009">
    <property type="entry name" value="PROTEIN STAR"/>
    <property type="match status" value="1"/>
</dbReference>
<dbReference type="STRING" id="1641165.XM38_22695"/>
<feature type="domain" description="Methyltransferase FkbM" evidence="1">
    <location>
        <begin position="65"/>
        <end position="232"/>
    </location>
</feature>
<dbReference type="InterPro" id="IPR029063">
    <property type="entry name" value="SAM-dependent_MTases_sf"/>
</dbReference>
<organism evidence="2 3">
    <name type="scientific">Halomicronema hongdechloris C2206</name>
    <dbReference type="NCBI Taxonomy" id="1641165"/>
    <lineage>
        <taxon>Bacteria</taxon>
        <taxon>Bacillati</taxon>
        <taxon>Cyanobacteriota</taxon>
        <taxon>Cyanophyceae</taxon>
        <taxon>Nodosilineales</taxon>
        <taxon>Nodosilineaceae</taxon>
        <taxon>Halomicronema</taxon>
    </lineage>
</organism>
<dbReference type="OrthoDB" id="9810122at2"/>
<keyword evidence="3" id="KW-1185">Reference proteome</keyword>
<dbReference type="InterPro" id="IPR053202">
    <property type="entry name" value="EGF_Rcpt_Signaling_Reg"/>
</dbReference>
<dbReference type="GO" id="GO:0008168">
    <property type="term" value="F:methyltransferase activity"/>
    <property type="evidence" value="ECO:0007669"/>
    <property type="project" value="UniProtKB-KW"/>
</dbReference>
<dbReference type="GO" id="GO:0005737">
    <property type="term" value="C:cytoplasm"/>
    <property type="evidence" value="ECO:0007669"/>
    <property type="project" value="GOC"/>
</dbReference>
<dbReference type="GO" id="GO:0032259">
    <property type="term" value="P:methylation"/>
    <property type="evidence" value="ECO:0007669"/>
    <property type="project" value="UniProtKB-KW"/>
</dbReference>
<name>A0A1Z3HM97_9CYAN</name>
<dbReference type="GO" id="GO:0005886">
    <property type="term" value="C:plasma membrane"/>
    <property type="evidence" value="ECO:0007669"/>
    <property type="project" value="TreeGrafter"/>
</dbReference>
<accession>A0A1Z3HM97</accession>
<evidence type="ECO:0000313" key="2">
    <source>
        <dbReference type="EMBL" id="ASC71433.1"/>
    </source>
</evidence>
<dbReference type="KEGG" id="hhg:XM38_023850"/>
<dbReference type="Gene3D" id="3.40.50.150">
    <property type="entry name" value="Vaccinia Virus protein VP39"/>
    <property type="match status" value="1"/>
</dbReference>
<dbReference type="InterPro" id="IPR006342">
    <property type="entry name" value="FkbM_mtfrase"/>
</dbReference>
<dbReference type="EMBL" id="CP021983">
    <property type="protein sequence ID" value="ASC71433.1"/>
    <property type="molecule type" value="Genomic_DNA"/>
</dbReference>
<reference evidence="2 3" key="1">
    <citation type="journal article" date="2016" name="Biochim. Biophys. Acta">
        <title>Characterization of red-shifted phycobilisomes isolated from the chlorophyll f-containing cyanobacterium Halomicronema hongdechloris.</title>
        <authorList>
            <person name="Li Y."/>
            <person name="Lin Y."/>
            <person name="Garvey C.J."/>
            <person name="Birch D."/>
            <person name="Corkery R.W."/>
            <person name="Loughlin P.C."/>
            <person name="Scheer H."/>
            <person name="Willows R.D."/>
            <person name="Chen M."/>
        </authorList>
    </citation>
    <scope>NUCLEOTIDE SEQUENCE [LARGE SCALE GENOMIC DNA]</scope>
    <source>
        <strain evidence="2 3">C2206</strain>
    </source>
</reference>
<dbReference type="RefSeq" id="WP_080813010.1">
    <property type="nucleotide sequence ID" value="NZ_CP021983.2"/>
</dbReference>
<dbReference type="GO" id="GO:0006888">
    <property type="term" value="P:endoplasmic reticulum to Golgi vesicle-mediated transport"/>
    <property type="evidence" value="ECO:0007669"/>
    <property type="project" value="TreeGrafter"/>
</dbReference>
<protein>
    <submittedName>
        <fullName evidence="2">SAM-dependent methyltransferase</fullName>
    </submittedName>
</protein>
<keyword evidence="2" id="KW-0489">Methyltransferase</keyword>
<dbReference type="SUPFAM" id="SSF53335">
    <property type="entry name" value="S-adenosyl-L-methionine-dependent methyltransferases"/>
    <property type="match status" value="1"/>
</dbReference>
<dbReference type="Proteomes" id="UP000191901">
    <property type="component" value="Chromosome"/>
</dbReference>
<dbReference type="PANTHER" id="PTHR34009:SF2">
    <property type="entry name" value="PROTEIN STAR"/>
    <property type="match status" value="1"/>
</dbReference>
<evidence type="ECO:0000313" key="3">
    <source>
        <dbReference type="Proteomes" id="UP000191901"/>
    </source>
</evidence>